<keyword evidence="1" id="KW-0732">Signal</keyword>
<reference evidence="4 5" key="1">
    <citation type="submission" date="2016-11" db="EMBL/GenBank/DDBJ databases">
        <authorList>
            <person name="Jaros S."/>
            <person name="Januszkiewicz K."/>
            <person name="Wedrychowicz H."/>
        </authorList>
    </citation>
    <scope>NUCLEOTIDE SEQUENCE [LARGE SCALE GENOMIC DNA]</scope>
    <source>
        <strain evidence="4 5">DSM 26991</strain>
    </source>
</reference>
<dbReference type="Proteomes" id="UP000184509">
    <property type="component" value="Unassembled WGS sequence"/>
</dbReference>
<evidence type="ECO:0000313" key="4">
    <source>
        <dbReference type="EMBL" id="SHE81296.1"/>
    </source>
</evidence>
<accession>A0A1M4WJA3</accession>
<dbReference type="RefSeq" id="WP_073399389.1">
    <property type="nucleotide sequence ID" value="NZ_FQTV01000003.1"/>
</dbReference>
<evidence type="ECO:0000256" key="2">
    <source>
        <dbReference type="SAM" id="Phobius"/>
    </source>
</evidence>
<evidence type="ECO:0000259" key="3">
    <source>
        <dbReference type="Pfam" id="PF02563"/>
    </source>
</evidence>
<keyword evidence="2" id="KW-0472">Membrane</keyword>
<dbReference type="PANTHER" id="PTHR33619">
    <property type="entry name" value="POLYSACCHARIDE EXPORT PROTEIN GFCE-RELATED"/>
    <property type="match status" value="1"/>
</dbReference>
<dbReference type="Gene3D" id="3.10.560.10">
    <property type="entry name" value="Outer membrane lipoprotein wza domain like"/>
    <property type="match status" value="1"/>
</dbReference>
<dbReference type="STRING" id="1297750.SAMN05444405_10397"/>
<feature type="domain" description="Polysaccharide export protein N-terminal" evidence="3">
    <location>
        <begin position="47"/>
        <end position="143"/>
    </location>
</feature>
<dbReference type="OrthoDB" id="662756at2"/>
<dbReference type="InterPro" id="IPR003715">
    <property type="entry name" value="Poly_export_N"/>
</dbReference>
<keyword evidence="5" id="KW-1185">Reference proteome</keyword>
<dbReference type="PANTHER" id="PTHR33619:SF3">
    <property type="entry name" value="POLYSACCHARIDE EXPORT PROTEIN GFCE-RELATED"/>
    <property type="match status" value="1"/>
</dbReference>
<dbReference type="PROSITE" id="PS51257">
    <property type="entry name" value="PROKAR_LIPOPROTEIN"/>
    <property type="match status" value="1"/>
</dbReference>
<dbReference type="EMBL" id="FQTV01000003">
    <property type="protein sequence ID" value="SHE81296.1"/>
    <property type="molecule type" value="Genomic_DNA"/>
</dbReference>
<evidence type="ECO:0000256" key="1">
    <source>
        <dbReference type="ARBA" id="ARBA00022729"/>
    </source>
</evidence>
<feature type="transmembrane region" description="Helical" evidence="2">
    <location>
        <begin position="246"/>
        <end position="265"/>
    </location>
</feature>
<dbReference type="Pfam" id="PF02563">
    <property type="entry name" value="Poly_export"/>
    <property type="match status" value="1"/>
</dbReference>
<evidence type="ECO:0000313" key="5">
    <source>
        <dbReference type="Proteomes" id="UP000184509"/>
    </source>
</evidence>
<keyword evidence="2" id="KW-1133">Transmembrane helix</keyword>
<dbReference type="InterPro" id="IPR049712">
    <property type="entry name" value="Poly_export"/>
</dbReference>
<organism evidence="4 5">
    <name type="scientific">Bacteroides luti</name>
    <dbReference type="NCBI Taxonomy" id="1297750"/>
    <lineage>
        <taxon>Bacteria</taxon>
        <taxon>Pseudomonadati</taxon>
        <taxon>Bacteroidota</taxon>
        <taxon>Bacteroidia</taxon>
        <taxon>Bacteroidales</taxon>
        <taxon>Bacteroidaceae</taxon>
        <taxon>Bacteroides</taxon>
    </lineage>
</organism>
<protein>
    <submittedName>
        <fullName evidence="4">Polysaccharide export outer membrane protein</fullName>
    </submittedName>
</protein>
<proteinExistence type="predicted"/>
<dbReference type="AlphaFoldDB" id="A0A1M4WJA3"/>
<name>A0A1M4WJA3_9BACE</name>
<sequence length="266" mass="29128">MNRQNYRYLLLFTVILLFSACKSAKNIAYLEGAESLTPSQLAQSSQPFNATIKPNDLLRIVVSGSEDAETYFPFNILTAVPANSNETYSTAALQNYLVDSKGTIDFPVLGKLAVVNQTTDAIAKTITQKLRSYLKGDIVVTVRFADYKISVLGEVTTPGSFTVKDEKINILQALSMAGDLTIYGRRDVIKILRELPDGQKNIVTLNLNDRNLIFSPYFYLQQGDVVYVEPNEAKAKGADIGNATNVVFSVVSIVIGVASLIVTVLK</sequence>
<keyword evidence="2" id="KW-0812">Transmembrane</keyword>
<dbReference type="GO" id="GO:0015159">
    <property type="term" value="F:polysaccharide transmembrane transporter activity"/>
    <property type="evidence" value="ECO:0007669"/>
    <property type="project" value="InterPro"/>
</dbReference>
<gene>
    <name evidence="4" type="ORF">SAMN05444405_10397</name>
</gene>